<evidence type="ECO:0000256" key="3">
    <source>
        <dbReference type="ARBA" id="ARBA00022448"/>
    </source>
</evidence>
<keyword evidence="10" id="KW-0998">Cell outer membrane</keyword>
<dbReference type="Pfam" id="PF13609">
    <property type="entry name" value="Porin_4"/>
    <property type="match status" value="1"/>
</dbReference>
<comment type="subunit">
    <text evidence="2">Homotrimer.</text>
</comment>
<dbReference type="PANTHER" id="PTHR34501">
    <property type="entry name" value="PROTEIN YDDL-RELATED"/>
    <property type="match status" value="1"/>
</dbReference>
<feature type="signal peptide" evidence="11">
    <location>
        <begin position="1"/>
        <end position="20"/>
    </location>
</feature>
<feature type="chain" id="PRO_5012808430" evidence="11">
    <location>
        <begin position="21"/>
        <end position="361"/>
    </location>
</feature>
<dbReference type="GO" id="GO:0046930">
    <property type="term" value="C:pore complex"/>
    <property type="evidence" value="ECO:0007669"/>
    <property type="project" value="UniProtKB-KW"/>
</dbReference>
<keyword evidence="8" id="KW-0626">Porin</keyword>
<reference evidence="13 14" key="1">
    <citation type="submission" date="2017-05" db="EMBL/GenBank/DDBJ databases">
        <title>Complete and WGS of Bordetella genogroups.</title>
        <authorList>
            <person name="Spilker T."/>
            <person name="LiPuma J."/>
        </authorList>
    </citation>
    <scope>NUCLEOTIDE SEQUENCE [LARGE SCALE GENOMIC DNA]</scope>
    <source>
        <strain evidence="13 14">AU17610</strain>
    </source>
</reference>
<accession>A0A261S855</accession>
<evidence type="ECO:0000256" key="5">
    <source>
        <dbReference type="ARBA" id="ARBA00022692"/>
    </source>
</evidence>
<dbReference type="AlphaFoldDB" id="A0A261S855"/>
<evidence type="ECO:0000313" key="13">
    <source>
        <dbReference type="EMBL" id="OZI33132.1"/>
    </source>
</evidence>
<keyword evidence="7" id="KW-0406">Ion transport</keyword>
<evidence type="ECO:0000256" key="9">
    <source>
        <dbReference type="ARBA" id="ARBA00023136"/>
    </source>
</evidence>
<organism evidence="13 14">
    <name type="scientific">Bordetella genomosp. 1</name>
    <dbReference type="NCBI Taxonomy" id="1395607"/>
    <lineage>
        <taxon>Bacteria</taxon>
        <taxon>Pseudomonadati</taxon>
        <taxon>Pseudomonadota</taxon>
        <taxon>Betaproteobacteria</taxon>
        <taxon>Burkholderiales</taxon>
        <taxon>Alcaligenaceae</taxon>
        <taxon>Bordetella</taxon>
    </lineage>
</organism>
<evidence type="ECO:0000256" key="1">
    <source>
        <dbReference type="ARBA" id="ARBA00004571"/>
    </source>
</evidence>
<keyword evidence="6 11" id="KW-0732">Signal</keyword>
<dbReference type="InterPro" id="IPR023614">
    <property type="entry name" value="Porin_dom_sf"/>
</dbReference>
<dbReference type="InterPro" id="IPR002299">
    <property type="entry name" value="Porin_Neis"/>
</dbReference>
<dbReference type="PANTHER" id="PTHR34501:SF9">
    <property type="entry name" value="MAJOR OUTER MEMBRANE PROTEIN P.IA"/>
    <property type="match status" value="1"/>
</dbReference>
<comment type="caution">
    <text evidence="13">The sequence shown here is derived from an EMBL/GenBank/DDBJ whole genome shotgun (WGS) entry which is preliminary data.</text>
</comment>
<dbReference type="GO" id="GO:0009279">
    <property type="term" value="C:cell outer membrane"/>
    <property type="evidence" value="ECO:0007669"/>
    <property type="project" value="UniProtKB-SubCell"/>
</dbReference>
<evidence type="ECO:0000256" key="10">
    <source>
        <dbReference type="ARBA" id="ARBA00023237"/>
    </source>
</evidence>
<comment type="subcellular location">
    <subcellularLocation>
        <location evidence="1">Cell outer membrane</location>
        <topology evidence="1">Multi-pass membrane protein</topology>
    </subcellularLocation>
</comment>
<dbReference type="InterPro" id="IPR050298">
    <property type="entry name" value="Gram-neg_bact_OMP"/>
</dbReference>
<evidence type="ECO:0000256" key="6">
    <source>
        <dbReference type="ARBA" id="ARBA00022729"/>
    </source>
</evidence>
<dbReference type="PRINTS" id="PR00184">
    <property type="entry name" value="NEISSPPORIN"/>
</dbReference>
<dbReference type="Proteomes" id="UP000217005">
    <property type="component" value="Unassembled WGS sequence"/>
</dbReference>
<dbReference type="InterPro" id="IPR033900">
    <property type="entry name" value="Gram_neg_porin_domain"/>
</dbReference>
<keyword evidence="5" id="KW-0812">Transmembrane</keyword>
<evidence type="ECO:0000259" key="12">
    <source>
        <dbReference type="Pfam" id="PF13609"/>
    </source>
</evidence>
<keyword evidence="4" id="KW-1134">Transmembrane beta strand</keyword>
<keyword evidence="3" id="KW-0813">Transport</keyword>
<dbReference type="GO" id="GO:0006811">
    <property type="term" value="P:monoatomic ion transport"/>
    <property type="evidence" value="ECO:0007669"/>
    <property type="project" value="UniProtKB-KW"/>
</dbReference>
<keyword evidence="9" id="KW-0472">Membrane</keyword>
<dbReference type="GO" id="GO:0015288">
    <property type="term" value="F:porin activity"/>
    <property type="evidence" value="ECO:0007669"/>
    <property type="project" value="UniProtKB-KW"/>
</dbReference>
<dbReference type="CDD" id="cd00342">
    <property type="entry name" value="gram_neg_porins"/>
    <property type="match status" value="1"/>
</dbReference>
<dbReference type="OrthoDB" id="8520696at2"/>
<dbReference type="EMBL" id="NEVL01000004">
    <property type="protein sequence ID" value="OZI33132.1"/>
    <property type="molecule type" value="Genomic_DNA"/>
</dbReference>
<gene>
    <name evidence="13" type="ORF">CEG14_20015</name>
</gene>
<evidence type="ECO:0000256" key="2">
    <source>
        <dbReference type="ARBA" id="ARBA00011233"/>
    </source>
</evidence>
<evidence type="ECO:0000256" key="11">
    <source>
        <dbReference type="SAM" id="SignalP"/>
    </source>
</evidence>
<evidence type="ECO:0000256" key="8">
    <source>
        <dbReference type="ARBA" id="ARBA00023114"/>
    </source>
</evidence>
<proteinExistence type="predicted"/>
<protein>
    <submittedName>
        <fullName evidence="13">Porin</fullName>
    </submittedName>
</protein>
<evidence type="ECO:0000256" key="7">
    <source>
        <dbReference type="ARBA" id="ARBA00023065"/>
    </source>
</evidence>
<evidence type="ECO:0000313" key="14">
    <source>
        <dbReference type="Proteomes" id="UP000217005"/>
    </source>
</evidence>
<sequence length="361" mass="38339">MKKSLLCAAILAAMTGSAHAATVTLYGVIDTGIGYQKITGEGVSQSKFGMVSGTISGGRWGLRGTEDLGDGLSAIFALEAGFNPLNGKPGQGRRAFGRKALVGLSSPDWGKIELGRQDNITSLYFGDVDPFGWGQSWFGASFSSANSRYDNMVMYQSPSINGFQFGANYSFNVDDNNIGQSGYANAANTRGIGAALKYSNGPLFAALAYEELRMSDKVTDPATPRAWSLGAAYDFEVIKLAAAVGQTRDGWFGGQGINIFTGSGPKNSVDFPDTQSLPGLKVTGYMFGGSMPVGGSGKLMATWQRAVPNAGDATMDMYSLGYNYDISKRTNVYAMTSYAKNFAFEEGQSSTVVVVGLRHRF</sequence>
<dbReference type="RefSeq" id="WP_094828127.1">
    <property type="nucleotide sequence ID" value="NZ_NEVL01000004.1"/>
</dbReference>
<name>A0A261S855_9BORD</name>
<evidence type="ECO:0000256" key="4">
    <source>
        <dbReference type="ARBA" id="ARBA00022452"/>
    </source>
</evidence>
<dbReference type="SUPFAM" id="SSF56935">
    <property type="entry name" value="Porins"/>
    <property type="match status" value="1"/>
</dbReference>
<feature type="domain" description="Porin" evidence="12">
    <location>
        <begin position="8"/>
        <end position="341"/>
    </location>
</feature>
<dbReference type="Gene3D" id="2.40.160.10">
    <property type="entry name" value="Porin"/>
    <property type="match status" value="1"/>
</dbReference>